<comment type="similarity">
    <text evidence="1">Belongs to the glycosyl hydrolase 43 family.</text>
</comment>
<gene>
    <name evidence="4" type="ORF">EZE20_17715</name>
</gene>
<protein>
    <recommendedName>
        <fullName evidence="6">Glycoside hydrolase</fullName>
    </recommendedName>
</protein>
<dbReference type="Pfam" id="PF04616">
    <property type="entry name" value="Glyco_hydro_43"/>
    <property type="match status" value="1"/>
</dbReference>
<organism evidence="4 5">
    <name type="scientific">Arundinibacter roseus</name>
    <dbReference type="NCBI Taxonomy" id="2070510"/>
    <lineage>
        <taxon>Bacteria</taxon>
        <taxon>Pseudomonadati</taxon>
        <taxon>Bacteroidota</taxon>
        <taxon>Cytophagia</taxon>
        <taxon>Cytophagales</taxon>
        <taxon>Spirosomataceae</taxon>
        <taxon>Arundinibacter</taxon>
    </lineage>
</organism>
<dbReference type="Gene3D" id="2.115.10.20">
    <property type="entry name" value="Glycosyl hydrolase domain, family 43"/>
    <property type="match status" value="1"/>
</dbReference>
<evidence type="ECO:0000256" key="3">
    <source>
        <dbReference type="ARBA" id="ARBA00023295"/>
    </source>
</evidence>
<dbReference type="PANTHER" id="PTHR42812:SF14">
    <property type="entry name" value="SECRETED PROTEIN"/>
    <property type="match status" value="1"/>
</dbReference>
<keyword evidence="5" id="KW-1185">Reference proteome</keyword>
<dbReference type="GO" id="GO:0005975">
    <property type="term" value="P:carbohydrate metabolic process"/>
    <property type="evidence" value="ECO:0007669"/>
    <property type="project" value="InterPro"/>
</dbReference>
<dbReference type="InterPro" id="IPR051795">
    <property type="entry name" value="Glycosyl_Hydrlase_43"/>
</dbReference>
<evidence type="ECO:0000313" key="5">
    <source>
        <dbReference type="Proteomes" id="UP000295706"/>
    </source>
</evidence>
<evidence type="ECO:0008006" key="6">
    <source>
        <dbReference type="Google" id="ProtNLM"/>
    </source>
</evidence>
<dbReference type="GO" id="GO:0004553">
    <property type="term" value="F:hydrolase activity, hydrolyzing O-glycosyl compounds"/>
    <property type="evidence" value="ECO:0007669"/>
    <property type="project" value="InterPro"/>
</dbReference>
<reference evidence="4 5" key="1">
    <citation type="submission" date="2019-02" db="EMBL/GenBank/DDBJ databases">
        <title>Arundinibacter roseus gen. nov., sp. nov., a new member of the family Cytophagaceae.</title>
        <authorList>
            <person name="Szuroczki S."/>
            <person name="Khayer B."/>
            <person name="Sproer C."/>
            <person name="Toumi M."/>
            <person name="Szabo A."/>
            <person name="Felfoldi T."/>
            <person name="Schumann P."/>
            <person name="Toth E."/>
        </authorList>
    </citation>
    <scope>NUCLEOTIDE SEQUENCE [LARGE SCALE GENOMIC DNA]</scope>
    <source>
        <strain evidence="4 5">DMA-k-7a</strain>
    </source>
</reference>
<dbReference type="EMBL" id="SMJU01000011">
    <property type="protein sequence ID" value="TDB62771.1"/>
    <property type="molecule type" value="Genomic_DNA"/>
</dbReference>
<evidence type="ECO:0000256" key="1">
    <source>
        <dbReference type="ARBA" id="ARBA00009865"/>
    </source>
</evidence>
<evidence type="ECO:0000256" key="2">
    <source>
        <dbReference type="ARBA" id="ARBA00022801"/>
    </source>
</evidence>
<proteinExistence type="inferred from homology"/>
<dbReference type="InterPro" id="IPR023296">
    <property type="entry name" value="Glyco_hydro_beta-prop_sf"/>
</dbReference>
<comment type="caution">
    <text evidence="4">The sequence shown here is derived from an EMBL/GenBank/DDBJ whole genome shotgun (WGS) entry which is preliminary data.</text>
</comment>
<dbReference type="PANTHER" id="PTHR42812">
    <property type="entry name" value="BETA-XYLOSIDASE"/>
    <property type="match status" value="1"/>
</dbReference>
<dbReference type="AlphaFoldDB" id="A0A4R4K8J1"/>
<accession>A0A4R4K8J1</accession>
<evidence type="ECO:0000313" key="4">
    <source>
        <dbReference type="EMBL" id="TDB62771.1"/>
    </source>
</evidence>
<keyword evidence="2" id="KW-0378">Hydrolase</keyword>
<dbReference type="InterPro" id="IPR006710">
    <property type="entry name" value="Glyco_hydro_43"/>
</dbReference>
<dbReference type="Proteomes" id="UP000295706">
    <property type="component" value="Unassembled WGS sequence"/>
</dbReference>
<dbReference type="SUPFAM" id="SSF75005">
    <property type="entry name" value="Arabinanase/levansucrase/invertase"/>
    <property type="match status" value="1"/>
</dbReference>
<name>A0A4R4K8J1_9BACT</name>
<sequence>MTKLLYLPNEAKCLGLAKRPIWLIIQVDFKHVLYSMKHFLRITLCFLTIHSTVFSQQKPIVWNNPIREGLNVYGMKDFYLLPESNSFFLVGTSYKNHSKNVAGLVLYKSNNLKKWEEAGKLIDTKKLSKQSWFYDIFNAPEIHTYNNKYYLIFNGGNSLKNPYKKTGFGIAVSSSATGPYQVLNADKMLFESNHTTLVFDEHKQPFVFFEMDGRFYSVKIDLENGKTFSEPTEFLGPKSLGEKYKYLDAPQFYVKDGKFHLVFSQFYAGYIIKVFHYAADSLHGKYSEVQDPLYTWLEAEADEGIKAQYPTINGFAPPTQVIFSNQVVELQKGKFGLVYHSSEKYSEPALCIDTFDWENDQIKIHNPKSPFQGINLGTTTRFMSTHGYENCLEIKNEKVRVVIEPNLGGRVLIYEIAGKNIMYVDTTQNGWTLEKNGFTQPSAGRFDIGPEAVTPKRNTTWAGAWKPEIIDNKTVRITSKKDSVAGIQMVREFRLEANSTQLSCTQLVKNISNEEISGNHWGRTFAVGGGIALVPKNPKSRYPKGYCIYRPPFNGIDFKPAAEPNVNVKENIIEIKNTPSQPKFVMDNVEGWLAYAAPNDLLFIKKYPIYPNRVYGEVTAATSSIWYYKDTMVEIEPIGPLEVLKPNESFSFTEDWWLTEYDFPGDRNLNIAKIKQIIEVLK</sequence>
<keyword evidence="3" id="KW-0326">Glycosidase</keyword>
<dbReference type="OrthoDB" id="9763933at2"/>